<evidence type="ECO:0000313" key="2">
    <source>
        <dbReference type="Proteomes" id="UP000186922"/>
    </source>
</evidence>
<dbReference type="Proteomes" id="UP000186922">
    <property type="component" value="Unassembled WGS sequence"/>
</dbReference>
<proteinExistence type="predicted"/>
<sequence length="219" mass="25227">MELHFPSFISSDDSNFGPLDTLISTHLQNGSLRIVYKRNITLNYIRNSEAYNADTNNDPGDRYKKWKRLYDFARTAGAVLRNMVVTVTCEPRIRWPPLPKQKVNVQKNNNLAWRLSRPVGIYHPIFDDIDDIPERLKETLFFSAVDKIFPHHEIQRRIVLLRAVEHDLTYFQVSCTLFHAPGMSSGTLWLDGSYNCNATTTACMQPDLLSNFTSYAARV</sequence>
<reference evidence="1 2" key="1">
    <citation type="journal article" date="2016" name="Nat. Commun.">
        <title>Extremotolerant tardigrade genome and improved radiotolerance of human cultured cells by tardigrade-unique protein.</title>
        <authorList>
            <person name="Hashimoto T."/>
            <person name="Horikawa D.D."/>
            <person name="Saito Y."/>
            <person name="Kuwahara H."/>
            <person name="Kozuka-Hata H."/>
            <person name="Shin-I T."/>
            <person name="Minakuchi Y."/>
            <person name="Ohishi K."/>
            <person name="Motoyama A."/>
            <person name="Aizu T."/>
            <person name="Enomoto A."/>
            <person name="Kondo K."/>
            <person name="Tanaka S."/>
            <person name="Hara Y."/>
            <person name="Koshikawa S."/>
            <person name="Sagara H."/>
            <person name="Miura T."/>
            <person name="Yokobori S."/>
            <person name="Miyagawa K."/>
            <person name="Suzuki Y."/>
            <person name="Kubo T."/>
            <person name="Oyama M."/>
            <person name="Kohara Y."/>
            <person name="Fujiyama A."/>
            <person name="Arakawa K."/>
            <person name="Katayama T."/>
            <person name="Toyoda A."/>
            <person name="Kunieda T."/>
        </authorList>
    </citation>
    <scope>NUCLEOTIDE SEQUENCE [LARGE SCALE GENOMIC DNA]</scope>
    <source>
        <strain evidence="1 2">YOKOZUNA-1</strain>
    </source>
</reference>
<name>A0A1D1VFN6_RAMVA</name>
<dbReference type="AlphaFoldDB" id="A0A1D1VFN6"/>
<organism evidence="1 2">
    <name type="scientific">Ramazzottius varieornatus</name>
    <name type="common">Water bear</name>
    <name type="synonym">Tardigrade</name>
    <dbReference type="NCBI Taxonomy" id="947166"/>
    <lineage>
        <taxon>Eukaryota</taxon>
        <taxon>Metazoa</taxon>
        <taxon>Ecdysozoa</taxon>
        <taxon>Tardigrada</taxon>
        <taxon>Eutardigrada</taxon>
        <taxon>Parachela</taxon>
        <taxon>Hypsibioidea</taxon>
        <taxon>Ramazzottiidae</taxon>
        <taxon>Ramazzottius</taxon>
    </lineage>
</organism>
<dbReference type="EMBL" id="BDGG01000006">
    <property type="protein sequence ID" value="GAV00445.1"/>
    <property type="molecule type" value="Genomic_DNA"/>
</dbReference>
<accession>A0A1D1VFN6</accession>
<keyword evidence="2" id="KW-1185">Reference proteome</keyword>
<gene>
    <name evidence="1" type="primary">RvY_11292-1</name>
    <name evidence="1" type="synonym">RvY_11292.1</name>
    <name evidence="1" type="ORF">RvY_11292</name>
</gene>
<comment type="caution">
    <text evidence="1">The sequence shown here is derived from an EMBL/GenBank/DDBJ whole genome shotgun (WGS) entry which is preliminary data.</text>
</comment>
<evidence type="ECO:0000313" key="1">
    <source>
        <dbReference type="EMBL" id="GAV00445.1"/>
    </source>
</evidence>
<protein>
    <submittedName>
        <fullName evidence="1">Uncharacterized protein</fullName>
    </submittedName>
</protein>